<sequence length="568" mass="63724">MDRTAFEPTPEYGPAPPSATEAVAARTWIDPLSGFEPETPAREVPASAYLPPNTTWNETVAFKPKMYPVGRLNFFYKWPGHGGRLWWRTRYWPTRRRVLNIRGEYNRKTMRREKTILDKRPIWWTLTFLALLVAPAWVPGDAFNTVLSAAAVFGIYAAVNLCWMLVIGTAGIYSLASYAIVGAAAYGATYLAVQLGLPWWVLPAVGAVIGFLFGLLIALPALRLDGFYYALLTLGVVELCRVYVIQSRTFGSATGGIYGAPSYLPEGLSQSGQLLWGYYASLIVMVCALFLYRFVNGKRLGRVLRMAPEKKEAFAQACGVDYLRARISVFMISSTAIGAVGGFYASHFGGASPNLFSFDTLLLALAMLVIGGIGRSEGAVTGTAIVVFIDRVMIDWGPLRFVLIGMIMLLVVLFLRGGLFGIKPQFRTWRDKKKSERRASRSEKGGEMLPEEATETANKDEIYYRRFDKMQRDFLKRLVSKEVIEEHRTRPLGQHSEALDRLLIYFRRQGQIDKYAILVAEEFKAYRIVALSGHRGTTPRVVEDRTYGSPDEAYHALFMRRIQDLLES</sequence>
<feature type="transmembrane region" description="Helical" evidence="7">
    <location>
        <begin position="329"/>
        <end position="349"/>
    </location>
</feature>
<proteinExistence type="predicted"/>
<evidence type="ECO:0000256" key="7">
    <source>
        <dbReference type="SAM" id="Phobius"/>
    </source>
</evidence>
<feature type="transmembrane region" description="Helical" evidence="7">
    <location>
        <begin position="199"/>
        <end position="219"/>
    </location>
</feature>
<dbReference type="PANTHER" id="PTHR30482">
    <property type="entry name" value="HIGH-AFFINITY BRANCHED-CHAIN AMINO ACID TRANSPORT SYSTEM PERMEASE"/>
    <property type="match status" value="1"/>
</dbReference>
<comment type="caution">
    <text evidence="9">The sequence shown here is derived from an EMBL/GenBank/DDBJ whole genome shotgun (WGS) entry which is preliminary data.</text>
</comment>
<evidence type="ECO:0000313" key="9">
    <source>
        <dbReference type="EMBL" id="MFC6391077.1"/>
    </source>
</evidence>
<feature type="transmembrane region" description="Helical" evidence="7">
    <location>
        <begin position="175"/>
        <end position="193"/>
    </location>
</feature>
<feature type="domain" description="N,N-dimethylformamidase alpha subunit" evidence="8">
    <location>
        <begin position="463"/>
        <end position="566"/>
    </location>
</feature>
<keyword evidence="3 7" id="KW-0812">Transmembrane</keyword>
<evidence type="ECO:0000256" key="6">
    <source>
        <dbReference type="SAM" id="MobiDB-lite"/>
    </source>
</evidence>
<feature type="transmembrane region" description="Helical" evidence="7">
    <location>
        <begin position="401"/>
        <end position="422"/>
    </location>
</feature>
<evidence type="ECO:0000256" key="5">
    <source>
        <dbReference type="ARBA" id="ARBA00023136"/>
    </source>
</evidence>
<keyword evidence="5 7" id="KW-0472">Membrane</keyword>
<dbReference type="InterPro" id="IPR001851">
    <property type="entry name" value="ABC_transp_permease"/>
</dbReference>
<feature type="compositionally biased region" description="Basic and acidic residues" evidence="6">
    <location>
        <begin position="433"/>
        <end position="446"/>
    </location>
</feature>
<dbReference type="Proteomes" id="UP001596237">
    <property type="component" value="Unassembled WGS sequence"/>
</dbReference>
<evidence type="ECO:0000259" key="8">
    <source>
        <dbReference type="Pfam" id="PF26354"/>
    </source>
</evidence>
<dbReference type="EMBL" id="JBHSTT010000056">
    <property type="protein sequence ID" value="MFC6391077.1"/>
    <property type="molecule type" value="Genomic_DNA"/>
</dbReference>
<evidence type="ECO:0000256" key="1">
    <source>
        <dbReference type="ARBA" id="ARBA00004651"/>
    </source>
</evidence>
<keyword evidence="4 7" id="KW-1133">Transmembrane helix</keyword>
<dbReference type="PANTHER" id="PTHR30482:SF17">
    <property type="entry name" value="ABC TRANSPORTER ATP-BINDING PROTEIN"/>
    <property type="match status" value="1"/>
</dbReference>
<feature type="transmembrane region" description="Helical" evidence="7">
    <location>
        <begin position="361"/>
        <end position="389"/>
    </location>
</feature>
<dbReference type="RefSeq" id="WP_210329179.1">
    <property type="nucleotide sequence ID" value="NZ_JBHSTT010000056.1"/>
</dbReference>
<protein>
    <submittedName>
        <fullName evidence="9">Branched-chain amino acid ABC transporter permease</fullName>
    </submittedName>
</protein>
<dbReference type="Pfam" id="PF26354">
    <property type="entry name" value="DMF_alpha"/>
    <property type="match status" value="1"/>
</dbReference>
<gene>
    <name evidence="9" type="ORF">ACFQDP_17290</name>
</gene>
<dbReference type="Pfam" id="PF02653">
    <property type="entry name" value="BPD_transp_2"/>
    <property type="match status" value="1"/>
</dbReference>
<dbReference type="InterPro" id="IPR043428">
    <property type="entry name" value="LivM-like"/>
</dbReference>
<dbReference type="CDD" id="cd06581">
    <property type="entry name" value="TM_PBP1_LivM_like"/>
    <property type="match status" value="1"/>
</dbReference>
<evidence type="ECO:0000256" key="2">
    <source>
        <dbReference type="ARBA" id="ARBA00022475"/>
    </source>
</evidence>
<feature type="transmembrane region" description="Helical" evidence="7">
    <location>
        <begin position="276"/>
        <end position="295"/>
    </location>
</feature>
<accession>A0ABW1WTV9</accession>
<keyword evidence="2" id="KW-1003">Cell membrane</keyword>
<dbReference type="InterPro" id="IPR058713">
    <property type="entry name" value="DMF_alpha_dom"/>
</dbReference>
<feature type="region of interest" description="Disordered" evidence="6">
    <location>
        <begin position="433"/>
        <end position="453"/>
    </location>
</feature>
<feature type="transmembrane region" description="Helical" evidence="7">
    <location>
        <begin position="121"/>
        <end position="140"/>
    </location>
</feature>
<feature type="transmembrane region" description="Helical" evidence="7">
    <location>
        <begin position="146"/>
        <end position="168"/>
    </location>
</feature>
<evidence type="ECO:0000256" key="4">
    <source>
        <dbReference type="ARBA" id="ARBA00022989"/>
    </source>
</evidence>
<feature type="transmembrane region" description="Helical" evidence="7">
    <location>
        <begin position="226"/>
        <end position="244"/>
    </location>
</feature>
<keyword evidence="10" id="KW-1185">Reference proteome</keyword>
<evidence type="ECO:0000256" key="3">
    <source>
        <dbReference type="ARBA" id="ARBA00022692"/>
    </source>
</evidence>
<organism evidence="9 10">
    <name type="scientific">Methylorubrum zatmanii</name>
    <dbReference type="NCBI Taxonomy" id="29429"/>
    <lineage>
        <taxon>Bacteria</taxon>
        <taxon>Pseudomonadati</taxon>
        <taxon>Pseudomonadota</taxon>
        <taxon>Alphaproteobacteria</taxon>
        <taxon>Hyphomicrobiales</taxon>
        <taxon>Methylobacteriaceae</taxon>
        <taxon>Methylorubrum</taxon>
    </lineage>
</organism>
<name>A0ABW1WTV9_9HYPH</name>
<comment type="subcellular location">
    <subcellularLocation>
        <location evidence="1">Cell membrane</location>
        <topology evidence="1">Multi-pass membrane protein</topology>
    </subcellularLocation>
</comment>
<reference evidence="10" key="1">
    <citation type="journal article" date="2019" name="Int. J. Syst. Evol. Microbiol.">
        <title>The Global Catalogue of Microorganisms (GCM) 10K type strain sequencing project: providing services to taxonomists for standard genome sequencing and annotation.</title>
        <authorList>
            <consortium name="The Broad Institute Genomics Platform"/>
            <consortium name="The Broad Institute Genome Sequencing Center for Infectious Disease"/>
            <person name="Wu L."/>
            <person name="Ma J."/>
        </authorList>
    </citation>
    <scope>NUCLEOTIDE SEQUENCE [LARGE SCALE GENOMIC DNA]</scope>
    <source>
        <strain evidence="10">CCUG 36916</strain>
    </source>
</reference>
<evidence type="ECO:0000313" key="10">
    <source>
        <dbReference type="Proteomes" id="UP001596237"/>
    </source>
</evidence>